<dbReference type="EMBL" id="WNXQ01000002">
    <property type="protein sequence ID" value="MWB77331.1"/>
    <property type="molecule type" value="Genomic_DNA"/>
</dbReference>
<feature type="transmembrane region" description="Helical" evidence="1">
    <location>
        <begin position="57"/>
        <end position="79"/>
    </location>
</feature>
<keyword evidence="3" id="KW-1185">Reference proteome</keyword>
<dbReference type="Proteomes" id="UP000443843">
    <property type="component" value="Unassembled WGS sequence"/>
</dbReference>
<feature type="transmembrane region" description="Helical" evidence="1">
    <location>
        <begin position="100"/>
        <end position="121"/>
    </location>
</feature>
<feature type="transmembrane region" description="Helical" evidence="1">
    <location>
        <begin position="20"/>
        <end position="37"/>
    </location>
</feature>
<dbReference type="RefSeq" id="WP_160381591.1">
    <property type="nucleotide sequence ID" value="NZ_WNXQ01000002.1"/>
</dbReference>
<keyword evidence="1" id="KW-0472">Membrane</keyword>
<proteinExistence type="predicted"/>
<sequence>MVPSLLRRMHEFSRLLHVRVILIALMSMLAVALAKIFGTLIPPGLDGMIGAKAVDQLLQIIANSMLTVTTFSLTVMAAAHRNVMSQWTPRSHQILLEDTTTHTVLATFVGAYLYAVAAIILRYAEVFHGAELVLLFAVTVMVLLLIVIAIVRWISHLELLGSLIETSQRIEDRSAEAWRLRVNWPALGGHVLDPGDVPDGAVIVRSGRTGYVQQIYQDRLQAAAKECDARIYLGIPVGRFVYTGEILAHLSHDDDRLHAAIRDNVLIGSLRNFTQDPHFGLLCLAETAMRALSPGINDPGTAVDQVGRIARVLLSVEKGEESVLEYDRLHVPRLDTEALIMDTLDPIGRDGSDKIEVQIALRRALAALAEHSDPGIASAARVVAERALERAGRALDFEADVERIEAAAQV</sequence>
<keyword evidence="1" id="KW-0812">Transmembrane</keyword>
<reference evidence="2 3" key="1">
    <citation type="submission" date="2019-11" db="EMBL/GenBank/DDBJ databases">
        <title>Pseudooceanicola pacifica sp. nov., isolated from deep-sea sediment of the Pacific Ocean.</title>
        <authorList>
            <person name="Lyu L."/>
        </authorList>
    </citation>
    <scope>NUCLEOTIDE SEQUENCE [LARGE SCALE GENOMIC DNA]</scope>
    <source>
        <strain evidence="2 3">216_PA32_1</strain>
    </source>
</reference>
<feature type="transmembrane region" description="Helical" evidence="1">
    <location>
        <begin position="133"/>
        <end position="154"/>
    </location>
</feature>
<dbReference type="InterPro" id="IPR018723">
    <property type="entry name" value="DUF2254_membrane"/>
</dbReference>
<dbReference type="Pfam" id="PF10011">
    <property type="entry name" value="DUF2254"/>
    <property type="match status" value="1"/>
</dbReference>
<evidence type="ECO:0000256" key="1">
    <source>
        <dbReference type="SAM" id="Phobius"/>
    </source>
</evidence>
<keyword evidence="1" id="KW-1133">Transmembrane helix</keyword>
<organism evidence="2 3">
    <name type="scientific">Pseudooceanicola pacificus</name>
    <dbReference type="NCBI Taxonomy" id="2676438"/>
    <lineage>
        <taxon>Bacteria</taxon>
        <taxon>Pseudomonadati</taxon>
        <taxon>Pseudomonadota</taxon>
        <taxon>Alphaproteobacteria</taxon>
        <taxon>Rhodobacterales</taxon>
        <taxon>Paracoccaceae</taxon>
        <taxon>Pseudooceanicola</taxon>
    </lineage>
</organism>
<accession>A0A844W3D4</accession>
<comment type="caution">
    <text evidence="2">The sequence shown here is derived from an EMBL/GenBank/DDBJ whole genome shotgun (WGS) entry which is preliminary data.</text>
</comment>
<gene>
    <name evidence="2" type="ORF">GLS40_04775</name>
</gene>
<name>A0A844W3D4_9RHOB</name>
<evidence type="ECO:0000313" key="2">
    <source>
        <dbReference type="EMBL" id="MWB77331.1"/>
    </source>
</evidence>
<protein>
    <submittedName>
        <fullName evidence="2">DUF2254 domain-containing protein</fullName>
    </submittedName>
</protein>
<dbReference type="AlphaFoldDB" id="A0A844W3D4"/>
<evidence type="ECO:0000313" key="3">
    <source>
        <dbReference type="Proteomes" id="UP000443843"/>
    </source>
</evidence>